<dbReference type="InterPro" id="IPR045358">
    <property type="entry name" value="Ty3_capsid"/>
</dbReference>
<dbReference type="Pfam" id="PF19259">
    <property type="entry name" value="Ty3_capsid"/>
    <property type="match status" value="1"/>
</dbReference>
<dbReference type="Gene3D" id="2.40.70.10">
    <property type="entry name" value="Acid Proteases"/>
    <property type="match status" value="1"/>
</dbReference>
<evidence type="ECO:0000256" key="2">
    <source>
        <dbReference type="SAM" id="MobiDB-lite"/>
    </source>
</evidence>
<comment type="caution">
    <text evidence="4">The sequence shown here is derived from an EMBL/GenBank/DDBJ whole genome shotgun (WGS) entry which is preliminary data.</text>
</comment>
<feature type="compositionally biased region" description="Low complexity" evidence="2">
    <location>
        <begin position="301"/>
        <end position="316"/>
    </location>
</feature>
<gene>
    <name evidence="4" type="ORF">E3N88_22915</name>
</gene>
<keyword evidence="5" id="KW-1185">Reference proteome</keyword>
<evidence type="ECO:0000256" key="1">
    <source>
        <dbReference type="SAM" id="Coils"/>
    </source>
</evidence>
<accession>A0A5N6NC12</accession>
<organism evidence="4 5">
    <name type="scientific">Mikania micrantha</name>
    <name type="common">bitter vine</name>
    <dbReference type="NCBI Taxonomy" id="192012"/>
    <lineage>
        <taxon>Eukaryota</taxon>
        <taxon>Viridiplantae</taxon>
        <taxon>Streptophyta</taxon>
        <taxon>Embryophyta</taxon>
        <taxon>Tracheophyta</taxon>
        <taxon>Spermatophyta</taxon>
        <taxon>Magnoliopsida</taxon>
        <taxon>eudicotyledons</taxon>
        <taxon>Gunneridae</taxon>
        <taxon>Pentapetalae</taxon>
        <taxon>asterids</taxon>
        <taxon>campanulids</taxon>
        <taxon>Asterales</taxon>
        <taxon>Asteraceae</taxon>
        <taxon>Asteroideae</taxon>
        <taxon>Heliantheae alliance</taxon>
        <taxon>Eupatorieae</taxon>
        <taxon>Mikania</taxon>
    </lineage>
</organism>
<proteinExistence type="predicted"/>
<sequence length="601" mass="66754">METRNVTRLDAQEQLIQKLNADVLEMKSTLQSLEADRAESVEFRQVMLAWMKKQEKQKFEGSSGSGVLGGHAFNGEYTWDGEDRPTGLPWAVKKVKLPEFSGFDPQGWIQKANLYFDINHTPDELRIRLAQLSMVGVAQHWFTIITQVRESLSWVDFQAELLQRFSGLEIHNPYEQLATLKQRDSIHDFIDDFEYLLSLVPRLPESQALGYFIAGLKDDVKQWVRLHRPLSRLDAMYLAKDVEAMLRPNSSVNNLSQSRFRYLQSPGLGFSGSGDRSPLLGHADAKGVSGPKGNERGLSRNAWSSKTLNSSSSDNSHVVQKERGVRSLSRTEWEERRKKGLCFRCGQAYGPAHKCPEGKLRVLLLGDDDDEGADGELLRLEQLDCKEEPPVDVNVLGTCLSLESAGVVSTTGGVKTLQFEGTLHTIPISLMVDSGATHNFISRRLVVALGLPVSSFAGIHITLGDGYSIFVTEQCLQIPVSIGSFQFLLDVLVFDTGNLDLILGMAWLASLGEVVHNWHHSWMQFQIAGKEVRLQGVSHNQSKSAALQQWLGRLDCCDSELAVPSVGDSTLSDLQQQVLSRLLHEVSDVFAAPMGLPPSQS</sequence>
<dbReference type="AlphaFoldDB" id="A0A5N6NC12"/>
<dbReference type="InterPro" id="IPR021109">
    <property type="entry name" value="Peptidase_aspartic_dom_sf"/>
</dbReference>
<dbReference type="SUPFAM" id="SSF50630">
    <property type="entry name" value="Acid proteases"/>
    <property type="match status" value="1"/>
</dbReference>
<protein>
    <recommendedName>
        <fullName evidence="3">Ty3 transposon capsid-like protein domain-containing protein</fullName>
    </recommendedName>
</protein>
<dbReference type="PANTHER" id="PTHR15503:SF22">
    <property type="entry name" value="TRANSPOSON TY3-I GAG POLYPROTEIN"/>
    <property type="match status" value="1"/>
</dbReference>
<feature type="coiled-coil region" evidence="1">
    <location>
        <begin position="9"/>
        <end position="36"/>
    </location>
</feature>
<dbReference type="OrthoDB" id="1432211at2759"/>
<dbReference type="EMBL" id="SZYD01000012">
    <property type="protein sequence ID" value="KAD4585314.1"/>
    <property type="molecule type" value="Genomic_DNA"/>
</dbReference>
<name>A0A5N6NC12_9ASTR</name>
<feature type="compositionally biased region" description="Basic and acidic residues" evidence="2">
    <location>
        <begin position="319"/>
        <end position="331"/>
    </location>
</feature>
<dbReference type="Proteomes" id="UP000326396">
    <property type="component" value="Linkage Group LG2"/>
</dbReference>
<dbReference type="Pfam" id="PF08284">
    <property type="entry name" value="RVP_2"/>
    <property type="match status" value="1"/>
</dbReference>
<keyword evidence="1" id="KW-0175">Coiled coil</keyword>
<dbReference type="InterPro" id="IPR032567">
    <property type="entry name" value="RTL1-rel"/>
</dbReference>
<evidence type="ECO:0000313" key="5">
    <source>
        <dbReference type="Proteomes" id="UP000326396"/>
    </source>
</evidence>
<evidence type="ECO:0000313" key="4">
    <source>
        <dbReference type="EMBL" id="KAD4585314.1"/>
    </source>
</evidence>
<feature type="domain" description="Ty3 transposon capsid-like protein" evidence="3">
    <location>
        <begin position="109"/>
        <end position="254"/>
    </location>
</feature>
<feature type="region of interest" description="Disordered" evidence="2">
    <location>
        <begin position="274"/>
        <end position="331"/>
    </location>
</feature>
<evidence type="ECO:0000259" key="3">
    <source>
        <dbReference type="Pfam" id="PF19259"/>
    </source>
</evidence>
<reference evidence="4 5" key="1">
    <citation type="submission" date="2019-05" db="EMBL/GenBank/DDBJ databases">
        <title>Mikania micrantha, genome provides insights into the molecular mechanism of rapid growth.</title>
        <authorList>
            <person name="Liu B."/>
        </authorList>
    </citation>
    <scope>NUCLEOTIDE SEQUENCE [LARGE SCALE GENOMIC DNA]</scope>
    <source>
        <strain evidence="4">NLD-2019</strain>
        <tissue evidence="4">Leaf</tissue>
    </source>
</reference>
<dbReference type="PANTHER" id="PTHR15503">
    <property type="entry name" value="LDOC1 RELATED"/>
    <property type="match status" value="1"/>
</dbReference>
<dbReference type="CDD" id="cd00303">
    <property type="entry name" value="retropepsin_like"/>
    <property type="match status" value="1"/>
</dbReference>